<dbReference type="EMBL" id="LUUI01000170">
    <property type="protein sequence ID" value="OAI09654.1"/>
    <property type="molecule type" value="Genomic_DNA"/>
</dbReference>
<proteinExistence type="predicted"/>
<keyword evidence="2" id="KW-1185">Reference proteome</keyword>
<accession>A0A177MW89</accession>
<evidence type="ECO:0000313" key="2">
    <source>
        <dbReference type="Proteomes" id="UP000078476"/>
    </source>
</evidence>
<dbReference type="RefSeq" id="WP_066988266.1">
    <property type="nucleotide sequence ID" value="NZ_LUUI01000170.1"/>
</dbReference>
<dbReference type="Proteomes" id="UP000078476">
    <property type="component" value="Unassembled WGS sequence"/>
</dbReference>
<name>A0A177MW89_9GAMM</name>
<evidence type="ECO:0000313" key="1">
    <source>
        <dbReference type="EMBL" id="OAI09654.1"/>
    </source>
</evidence>
<protein>
    <submittedName>
        <fullName evidence="1">Uncharacterized protein</fullName>
    </submittedName>
</protein>
<dbReference type="STRING" id="980561.A1359_18745"/>
<gene>
    <name evidence="1" type="ORF">A1359_18745</name>
</gene>
<sequence length="113" mass="12710">MDQTILNSEKLHLAELLEAIQRCVYFMDASSNKLTWPLTADLLETQKKDVVLFEAMAAINERFAKLQDTLGAAMRHASILAGEPSDSFLKMLSLPDQTISTMDLSNRFLFCLL</sequence>
<reference evidence="1 2" key="1">
    <citation type="submission" date="2016-03" db="EMBL/GenBank/DDBJ databases">
        <authorList>
            <person name="Ploux O."/>
        </authorList>
    </citation>
    <scope>NUCLEOTIDE SEQUENCE [LARGE SCALE GENOMIC DNA]</scope>
    <source>
        <strain evidence="1 2">R-45370</strain>
    </source>
</reference>
<dbReference type="OrthoDB" id="6157376at2"/>
<dbReference type="AlphaFoldDB" id="A0A177MW89"/>
<organism evidence="1 2">
    <name type="scientific">Methylomonas lenta</name>
    <dbReference type="NCBI Taxonomy" id="980561"/>
    <lineage>
        <taxon>Bacteria</taxon>
        <taxon>Pseudomonadati</taxon>
        <taxon>Pseudomonadota</taxon>
        <taxon>Gammaproteobacteria</taxon>
        <taxon>Methylococcales</taxon>
        <taxon>Methylococcaceae</taxon>
        <taxon>Methylomonas</taxon>
    </lineage>
</organism>
<comment type="caution">
    <text evidence="1">The sequence shown here is derived from an EMBL/GenBank/DDBJ whole genome shotgun (WGS) entry which is preliminary data.</text>
</comment>